<feature type="chain" id="PRO_5004241185" evidence="1">
    <location>
        <begin position="19"/>
        <end position="187"/>
    </location>
</feature>
<organism evidence="2 3">
    <name type="scientific">Theileria parva</name>
    <name type="common">East coast fever infection agent</name>
    <dbReference type="NCBI Taxonomy" id="5875"/>
    <lineage>
        <taxon>Eukaryota</taxon>
        <taxon>Sar</taxon>
        <taxon>Alveolata</taxon>
        <taxon>Apicomplexa</taxon>
        <taxon>Aconoidasida</taxon>
        <taxon>Piroplasmida</taxon>
        <taxon>Theileriidae</taxon>
        <taxon>Theileria</taxon>
    </lineage>
</organism>
<sequence length="187" mass="21005">MMKTVLLCVVYTFVSVSAAPLLLNKDLLTKRNPGVATLTHASYRETTRTGMADEGYVRYLYMVPTTAQKSYLEDGVASGPLLHTPVVHRNLTPDYSRGEVMTEMVGVSDCRKWHAVLVGLWNGAVQTYLYFTGVKTDDGKWKWTPYTNLQELVDFVHGMLPGEKFKALVRKGVGAHEFFLKLFTSYA</sequence>
<dbReference type="Proteomes" id="UP000001949">
    <property type="component" value="Unassembled WGS sequence"/>
</dbReference>
<dbReference type="EMBL" id="AAGK01000004">
    <property type="protein sequence ID" value="EAN31502.1"/>
    <property type="molecule type" value="Genomic_DNA"/>
</dbReference>
<evidence type="ECO:0000313" key="2">
    <source>
        <dbReference type="EMBL" id="EAN31502.1"/>
    </source>
</evidence>
<protein>
    <submittedName>
        <fullName evidence="2">Uncharacterized protein</fullName>
    </submittedName>
</protein>
<gene>
    <name evidence="2" type="ordered locus">TP04_0150</name>
</gene>
<name>Q4N337_THEPA</name>
<dbReference type="KEGG" id="tpv:TP04_0150"/>
<comment type="caution">
    <text evidence="2">The sequence shown here is derived from an EMBL/GenBank/DDBJ whole genome shotgun (WGS) entry which is preliminary data.</text>
</comment>
<dbReference type="InParanoid" id="Q4N337"/>
<evidence type="ECO:0000256" key="1">
    <source>
        <dbReference type="SAM" id="SignalP"/>
    </source>
</evidence>
<keyword evidence="1" id="KW-0732">Signal</keyword>
<dbReference type="GeneID" id="3500976"/>
<feature type="signal peptide" evidence="1">
    <location>
        <begin position="1"/>
        <end position="18"/>
    </location>
</feature>
<proteinExistence type="predicted"/>
<dbReference type="eggNOG" id="ENOG502QX2H">
    <property type="taxonomic scope" value="Eukaryota"/>
</dbReference>
<dbReference type="AlphaFoldDB" id="Q4N337"/>
<dbReference type="VEuPathDB" id="PiroplasmaDB:TpMuguga_04g00150"/>
<evidence type="ECO:0000313" key="3">
    <source>
        <dbReference type="Proteomes" id="UP000001949"/>
    </source>
</evidence>
<dbReference type="OMA" id="TLTHASY"/>
<dbReference type="RefSeq" id="XP_763785.1">
    <property type="nucleotide sequence ID" value="XM_758692.1"/>
</dbReference>
<keyword evidence="3" id="KW-1185">Reference proteome</keyword>
<accession>Q4N337</accession>
<reference evidence="2 3" key="1">
    <citation type="journal article" date="2005" name="Science">
        <title>Genome sequence of Theileria parva, a bovine pathogen that transforms lymphocytes.</title>
        <authorList>
            <person name="Gardner M.J."/>
            <person name="Bishop R."/>
            <person name="Shah T."/>
            <person name="de Villiers E.P."/>
            <person name="Carlton J.M."/>
            <person name="Hall N."/>
            <person name="Ren Q."/>
            <person name="Paulsen I.T."/>
            <person name="Pain A."/>
            <person name="Berriman M."/>
            <person name="Wilson R.J.M."/>
            <person name="Sato S."/>
            <person name="Ralph S.A."/>
            <person name="Mann D.J."/>
            <person name="Xiong Z."/>
            <person name="Shallom S.J."/>
            <person name="Weidman J."/>
            <person name="Jiang L."/>
            <person name="Lynn J."/>
            <person name="Weaver B."/>
            <person name="Shoaibi A."/>
            <person name="Domingo A.R."/>
            <person name="Wasawo D."/>
            <person name="Crabtree J."/>
            <person name="Wortman J.R."/>
            <person name="Haas B."/>
            <person name="Angiuoli S.V."/>
            <person name="Creasy T.H."/>
            <person name="Lu C."/>
            <person name="Suh B."/>
            <person name="Silva J.C."/>
            <person name="Utterback T.R."/>
            <person name="Feldblyum T.V."/>
            <person name="Pertea M."/>
            <person name="Allen J."/>
            <person name="Nierman W.C."/>
            <person name="Taracha E.L.N."/>
            <person name="Salzberg S.L."/>
            <person name="White O.R."/>
            <person name="Fitzhugh H.A."/>
            <person name="Morzaria S."/>
            <person name="Venter J.C."/>
            <person name="Fraser C.M."/>
            <person name="Nene V."/>
        </authorList>
    </citation>
    <scope>NUCLEOTIDE SEQUENCE [LARGE SCALE GENOMIC DNA]</scope>
    <source>
        <strain evidence="2 3">Muguga</strain>
    </source>
</reference>